<evidence type="ECO:0000313" key="5">
    <source>
        <dbReference type="Proteomes" id="UP000266743"/>
    </source>
</evidence>
<feature type="compositionally biased region" description="Basic residues" evidence="2">
    <location>
        <begin position="96"/>
        <end position="138"/>
    </location>
</feature>
<dbReference type="GO" id="GO:0003723">
    <property type="term" value="F:RNA binding"/>
    <property type="evidence" value="ECO:0007669"/>
    <property type="project" value="UniProtKB-UniRule"/>
</dbReference>
<feature type="domain" description="RRM" evidence="3">
    <location>
        <begin position="2"/>
        <end position="75"/>
    </location>
</feature>
<dbReference type="InterPro" id="IPR000504">
    <property type="entry name" value="RRM_dom"/>
</dbReference>
<dbReference type="Proteomes" id="UP000266743">
    <property type="component" value="Chromosome 9"/>
</dbReference>
<evidence type="ECO:0000259" key="3">
    <source>
        <dbReference type="PROSITE" id="PS50102"/>
    </source>
</evidence>
<dbReference type="InterPro" id="IPR012677">
    <property type="entry name" value="Nucleotide-bd_a/b_plait_sf"/>
</dbReference>
<dbReference type="Gene3D" id="3.30.70.330">
    <property type="match status" value="1"/>
</dbReference>
<dbReference type="InterPro" id="IPR035979">
    <property type="entry name" value="RBD_domain_sf"/>
</dbReference>
<evidence type="ECO:0000313" key="4">
    <source>
        <dbReference type="EMBL" id="RHW70105.1"/>
    </source>
</evidence>
<dbReference type="SMART" id="SM00360">
    <property type="entry name" value="RRM"/>
    <property type="match status" value="1"/>
</dbReference>
<protein>
    <submittedName>
        <fullName evidence="4">RNA-binding protein</fullName>
    </submittedName>
</protein>
<name>A0A3L6L1L5_9TRYP</name>
<gene>
    <name evidence="4" type="primary">RBSR1</name>
    <name evidence="4" type="ORF">DPX39_090034100</name>
</gene>
<dbReference type="SUPFAM" id="SSF54928">
    <property type="entry name" value="RNA-binding domain, RBD"/>
    <property type="match status" value="1"/>
</dbReference>
<dbReference type="EMBL" id="QSBY01000009">
    <property type="protein sequence ID" value="RHW70105.1"/>
    <property type="molecule type" value="Genomic_DNA"/>
</dbReference>
<feature type="compositionally biased region" description="Basic and acidic residues" evidence="2">
    <location>
        <begin position="78"/>
        <end position="95"/>
    </location>
</feature>
<feature type="region of interest" description="Disordered" evidence="2">
    <location>
        <begin position="71"/>
        <end position="148"/>
    </location>
</feature>
<dbReference type="Pfam" id="PF00076">
    <property type="entry name" value="RRM_1"/>
    <property type="match status" value="1"/>
</dbReference>
<sequence length="148" mass="17535">MSRVYVGNIEKRATKKELLEFLKPMEEHIEDSWLARRPPGFAFITIAPSRACEFVETFNGKEFRGKALLVELSTMSSQRKDGENRRRRSSDSRRDSSRRRRRSGSRSRHSDRRRDRGRSRSHRRDHSRDRKRRCRSRSRSSSQGPCSP</sequence>
<dbReference type="AlphaFoldDB" id="A0A3L6L1L5"/>
<accession>A0A3L6L1L5</accession>
<evidence type="ECO:0000256" key="2">
    <source>
        <dbReference type="SAM" id="MobiDB-lite"/>
    </source>
</evidence>
<reference evidence="4 5" key="1">
    <citation type="submission" date="2018-09" db="EMBL/GenBank/DDBJ databases">
        <title>whole genome sequence of T. equiperdum IVM-t1 strain.</title>
        <authorList>
            <person name="Suganuma K."/>
        </authorList>
    </citation>
    <scope>NUCLEOTIDE SEQUENCE [LARGE SCALE GENOMIC DNA]</scope>
    <source>
        <strain evidence="4 5">IVM-t1</strain>
    </source>
</reference>
<organism evidence="4 5">
    <name type="scientific">Trypanosoma brucei equiperdum</name>
    <dbReference type="NCBI Taxonomy" id="630700"/>
    <lineage>
        <taxon>Eukaryota</taxon>
        <taxon>Discoba</taxon>
        <taxon>Euglenozoa</taxon>
        <taxon>Kinetoplastea</taxon>
        <taxon>Metakinetoplastina</taxon>
        <taxon>Trypanosomatida</taxon>
        <taxon>Trypanosomatidae</taxon>
        <taxon>Trypanosoma</taxon>
    </lineage>
</organism>
<keyword evidence="1" id="KW-0694">RNA-binding</keyword>
<proteinExistence type="predicted"/>
<evidence type="ECO:0000256" key="1">
    <source>
        <dbReference type="PROSITE-ProRule" id="PRU00176"/>
    </source>
</evidence>
<comment type="caution">
    <text evidence="4">The sequence shown here is derived from an EMBL/GenBank/DDBJ whole genome shotgun (WGS) entry which is preliminary data.</text>
</comment>
<dbReference type="PROSITE" id="PS50102">
    <property type="entry name" value="RRM"/>
    <property type="match status" value="1"/>
</dbReference>